<dbReference type="OrthoDB" id="5488639at2"/>
<evidence type="ECO:0008006" key="3">
    <source>
        <dbReference type="Google" id="ProtNLM"/>
    </source>
</evidence>
<evidence type="ECO:0000313" key="1">
    <source>
        <dbReference type="EMBL" id="EIJ41506.1"/>
    </source>
</evidence>
<dbReference type="eggNOG" id="COG5381">
    <property type="taxonomic scope" value="Bacteria"/>
</dbReference>
<dbReference type="Pfam" id="PF19788">
    <property type="entry name" value="DUF6272"/>
    <property type="match status" value="1"/>
</dbReference>
<reference evidence="1 2" key="1">
    <citation type="submission" date="2011-11" db="EMBL/GenBank/DDBJ databases">
        <title>Improved High-Quality Draft sequence of Beggiatoa alba B18lD.</title>
        <authorList>
            <consortium name="US DOE Joint Genome Institute"/>
            <person name="Lucas S."/>
            <person name="Han J."/>
            <person name="Lapidus A."/>
            <person name="Cheng J.-F."/>
            <person name="Goodwin L."/>
            <person name="Pitluck S."/>
            <person name="Peters L."/>
            <person name="Mikhailova N."/>
            <person name="Held B."/>
            <person name="Detter J.C."/>
            <person name="Han C."/>
            <person name="Tapia R."/>
            <person name="Land M."/>
            <person name="Hauser L."/>
            <person name="Kyrpides N."/>
            <person name="Ivanova N."/>
            <person name="Pagani I."/>
            <person name="Samuel K."/>
            <person name="Teske A."/>
            <person name="Mueller J."/>
            <person name="Woyke T."/>
        </authorList>
    </citation>
    <scope>NUCLEOTIDE SEQUENCE [LARGE SCALE GENOMIC DNA]</scope>
    <source>
        <strain evidence="1 2">B18LD</strain>
    </source>
</reference>
<evidence type="ECO:0000313" key="2">
    <source>
        <dbReference type="Proteomes" id="UP000005744"/>
    </source>
</evidence>
<keyword evidence="2" id="KW-1185">Reference proteome</keyword>
<dbReference type="InterPro" id="IPR046239">
    <property type="entry name" value="DUF6272"/>
</dbReference>
<organism evidence="1 2">
    <name type="scientific">Beggiatoa alba B18LD</name>
    <dbReference type="NCBI Taxonomy" id="395493"/>
    <lineage>
        <taxon>Bacteria</taxon>
        <taxon>Pseudomonadati</taxon>
        <taxon>Pseudomonadota</taxon>
        <taxon>Gammaproteobacteria</taxon>
        <taxon>Thiotrichales</taxon>
        <taxon>Thiotrichaceae</taxon>
        <taxon>Beggiatoa</taxon>
    </lineage>
</organism>
<dbReference type="NCBIfam" id="NF047703">
    <property type="entry name" value="slr1658_superfam"/>
    <property type="match status" value="1"/>
</dbReference>
<accession>I3CD13</accession>
<dbReference type="RefSeq" id="WP_002683506.1">
    <property type="nucleotide sequence ID" value="NZ_JH600070.1"/>
</dbReference>
<sequence length="197" mass="22310">MSQFFGDFTDLEEHAEYLVIGFSPTSIPLKQRWRNNGLSADFIADYLQTFFVGNPEKREANNGSYIPAKSKNAVKYIANELLENAMKFNDETASFPTKIAFHLFRDRLIFQVVNSINPDNVEQFQAFITRILNEDPQELYIQQMEANASSEGSKGHSGLGFLSMICDYSATLSWKFDTIEENPPIAIVTTRVSLDVS</sequence>
<dbReference type="STRING" id="395493.BegalDRAFT_0590"/>
<dbReference type="AlphaFoldDB" id="I3CD13"/>
<dbReference type="HOGENOM" id="CLU_100987_0_0_6"/>
<protein>
    <recommendedName>
        <fullName evidence="3">ATP-binding protein</fullName>
    </recommendedName>
</protein>
<gene>
    <name evidence="1" type="ORF">BegalDRAFT_0590</name>
</gene>
<proteinExistence type="predicted"/>
<dbReference type="Proteomes" id="UP000005744">
    <property type="component" value="Unassembled WGS sequence"/>
</dbReference>
<dbReference type="InterPro" id="IPR058084">
    <property type="entry name" value="Slr1658-like"/>
</dbReference>
<dbReference type="EMBL" id="JH600070">
    <property type="protein sequence ID" value="EIJ41506.1"/>
    <property type="molecule type" value="Genomic_DNA"/>
</dbReference>
<name>I3CD13_9GAMM</name>